<organism evidence="1 2">
    <name type="scientific">Aristolochia fimbriata</name>
    <name type="common">White veined hardy Dutchman's pipe vine</name>
    <dbReference type="NCBI Taxonomy" id="158543"/>
    <lineage>
        <taxon>Eukaryota</taxon>
        <taxon>Viridiplantae</taxon>
        <taxon>Streptophyta</taxon>
        <taxon>Embryophyta</taxon>
        <taxon>Tracheophyta</taxon>
        <taxon>Spermatophyta</taxon>
        <taxon>Magnoliopsida</taxon>
        <taxon>Magnoliidae</taxon>
        <taxon>Piperales</taxon>
        <taxon>Aristolochiaceae</taxon>
        <taxon>Aristolochia</taxon>
    </lineage>
</organism>
<proteinExistence type="predicted"/>
<dbReference type="EMBL" id="JAINDJ010000004">
    <property type="protein sequence ID" value="KAG9448928.1"/>
    <property type="molecule type" value="Genomic_DNA"/>
</dbReference>
<comment type="caution">
    <text evidence="1">The sequence shown here is derived from an EMBL/GenBank/DDBJ whole genome shotgun (WGS) entry which is preliminary data.</text>
</comment>
<dbReference type="AlphaFoldDB" id="A0AAV7EJA9"/>
<keyword evidence="2" id="KW-1185">Reference proteome</keyword>
<evidence type="ECO:0000313" key="1">
    <source>
        <dbReference type="EMBL" id="KAG9448928.1"/>
    </source>
</evidence>
<accession>A0AAV7EJA9</accession>
<gene>
    <name evidence="1" type="ORF">H6P81_008893</name>
</gene>
<sequence length="302" mass="34155">MVKALIEAVGGVLAKAKEAAIRAASAASKKAIGAAASSKKFRSLVAKSSKFKAFLGIAFAFYHSNRAVFSRFKKVITTSVSVQNPPIAFFLNKDILKSVAASVILKRIKMVIVILLTLRIIPSFWKASKKIKPIHCVGLSCILEPKIRRPMRGVRQYSFLELAEIRRAIVQSSVLEAEFRGALLYDRALRYDRILHLPEKKMEGYYLSKPPHSTPLGRGMVQLKLAKLFHERLRRPRSINFYFAMRKTKKKLKGCFGPKDVLTESRQHKNPRRPRLRRHGPIFLAGNFTVAFPCCYIQIAVF</sequence>
<dbReference type="Proteomes" id="UP000825729">
    <property type="component" value="Unassembled WGS sequence"/>
</dbReference>
<evidence type="ECO:0000313" key="2">
    <source>
        <dbReference type="Proteomes" id="UP000825729"/>
    </source>
</evidence>
<protein>
    <submittedName>
        <fullName evidence="1">Uncharacterized protein</fullName>
    </submittedName>
</protein>
<name>A0AAV7EJA9_ARIFI</name>
<reference evidence="1 2" key="1">
    <citation type="submission" date="2021-07" db="EMBL/GenBank/DDBJ databases">
        <title>The Aristolochia fimbriata genome: insights into angiosperm evolution, floral development and chemical biosynthesis.</title>
        <authorList>
            <person name="Jiao Y."/>
        </authorList>
    </citation>
    <scope>NUCLEOTIDE SEQUENCE [LARGE SCALE GENOMIC DNA]</scope>
    <source>
        <strain evidence="1">IBCAS-2021</strain>
        <tissue evidence="1">Leaf</tissue>
    </source>
</reference>